<evidence type="ECO:0000313" key="2">
    <source>
        <dbReference type="Proteomes" id="UP000183339"/>
    </source>
</evidence>
<dbReference type="AlphaFoldDB" id="A0A1H9ZXC5"/>
<name>A0A1H9ZXC5_9PROT</name>
<accession>A0A1H9ZXC5</accession>
<evidence type="ECO:0000313" key="1">
    <source>
        <dbReference type="EMBL" id="SES86440.1"/>
    </source>
</evidence>
<reference evidence="1 2" key="1">
    <citation type="submission" date="2016-10" db="EMBL/GenBank/DDBJ databases">
        <authorList>
            <person name="de Groot N.N."/>
        </authorList>
    </citation>
    <scope>NUCLEOTIDE SEQUENCE [LARGE SCALE GENOMIC DNA]</scope>
    <source>
        <strain evidence="1 2">Nl7</strain>
    </source>
</reference>
<protein>
    <submittedName>
        <fullName evidence="1">Uncharacterized protein</fullName>
    </submittedName>
</protein>
<dbReference type="EMBL" id="FOHI01000002">
    <property type="protein sequence ID" value="SES86440.1"/>
    <property type="molecule type" value="Genomic_DNA"/>
</dbReference>
<gene>
    <name evidence="1" type="ORF">SAMN05216412_10216</name>
</gene>
<proteinExistence type="predicted"/>
<sequence length="69" mass="7597">MLVAFIPGVASESEQYDVLLPSPLGTYGSEMPSEADWLLDELIVTRSDRNQSGTDTGVVDITPWVTRRL</sequence>
<organism evidence="1 2">
    <name type="scientific">Nitrosospira multiformis</name>
    <dbReference type="NCBI Taxonomy" id="1231"/>
    <lineage>
        <taxon>Bacteria</taxon>
        <taxon>Pseudomonadati</taxon>
        <taxon>Pseudomonadota</taxon>
        <taxon>Betaproteobacteria</taxon>
        <taxon>Nitrosomonadales</taxon>
        <taxon>Nitrosomonadaceae</taxon>
        <taxon>Nitrosospira</taxon>
    </lineage>
</organism>
<dbReference type="Proteomes" id="UP000183339">
    <property type="component" value="Unassembled WGS sequence"/>
</dbReference>